<feature type="region of interest" description="Disordered" evidence="1">
    <location>
        <begin position="19"/>
        <end position="81"/>
    </location>
</feature>
<organism evidence="2 3">
    <name type="scientific">Geodia barretti</name>
    <name type="common">Barrett's horny sponge</name>
    <dbReference type="NCBI Taxonomy" id="519541"/>
    <lineage>
        <taxon>Eukaryota</taxon>
        <taxon>Metazoa</taxon>
        <taxon>Porifera</taxon>
        <taxon>Demospongiae</taxon>
        <taxon>Heteroscleromorpha</taxon>
        <taxon>Tetractinellida</taxon>
        <taxon>Astrophorina</taxon>
        <taxon>Geodiidae</taxon>
        <taxon>Geodia</taxon>
    </lineage>
</organism>
<protein>
    <submittedName>
        <fullName evidence="2">Uncharacterized protein</fullName>
    </submittedName>
</protein>
<evidence type="ECO:0000256" key="1">
    <source>
        <dbReference type="SAM" id="MobiDB-lite"/>
    </source>
</evidence>
<proteinExistence type="predicted"/>
<accession>A0AA35WVG6</accession>
<dbReference type="AlphaFoldDB" id="A0AA35WVG6"/>
<comment type="caution">
    <text evidence="2">The sequence shown here is derived from an EMBL/GenBank/DDBJ whole genome shotgun (WGS) entry which is preliminary data.</text>
</comment>
<dbReference type="Proteomes" id="UP001174909">
    <property type="component" value="Unassembled WGS sequence"/>
</dbReference>
<gene>
    <name evidence="2" type="ORF">GBAR_LOCUS15991</name>
</gene>
<evidence type="ECO:0000313" key="3">
    <source>
        <dbReference type="Proteomes" id="UP001174909"/>
    </source>
</evidence>
<reference evidence="2" key="1">
    <citation type="submission" date="2023-03" db="EMBL/GenBank/DDBJ databases">
        <authorList>
            <person name="Steffen K."/>
            <person name="Cardenas P."/>
        </authorList>
    </citation>
    <scope>NUCLEOTIDE SEQUENCE</scope>
</reference>
<sequence>MHGSYCYMHFVCDGDHCSKGAHETQRKKGRKVAKSSAASSQRVAMEKNMAYELDKPQHRRKGHRGPQQYCQTPNPIYEDLK</sequence>
<keyword evidence="3" id="KW-1185">Reference proteome</keyword>
<dbReference type="EMBL" id="CASHTH010002315">
    <property type="protein sequence ID" value="CAI8028062.1"/>
    <property type="molecule type" value="Genomic_DNA"/>
</dbReference>
<name>A0AA35WVG6_GEOBA</name>
<evidence type="ECO:0000313" key="2">
    <source>
        <dbReference type="EMBL" id="CAI8028062.1"/>
    </source>
</evidence>